<organism evidence="2 3">
    <name type="scientific">Seriola dumerili</name>
    <name type="common">Greater amberjack</name>
    <name type="synonym">Caranx dumerili</name>
    <dbReference type="NCBI Taxonomy" id="41447"/>
    <lineage>
        <taxon>Eukaryota</taxon>
        <taxon>Metazoa</taxon>
        <taxon>Chordata</taxon>
        <taxon>Craniata</taxon>
        <taxon>Vertebrata</taxon>
        <taxon>Euteleostomi</taxon>
        <taxon>Actinopterygii</taxon>
        <taxon>Neopterygii</taxon>
        <taxon>Teleostei</taxon>
        <taxon>Neoteleostei</taxon>
        <taxon>Acanthomorphata</taxon>
        <taxon>Carangaria</taxon>
        <taxon>Carangiformes</taxon>
        <taxon>Carangidae</taxon>
        <taxon>Seriola</taxon>
    </lineage>
</organism>
<feature type="region of interest" description="Disordered" evidence="1">
    <location>
        <begin position="34"/>
        <end position="74"/>
    </location>
</feature>
<dbReference type="GeneTree" id="ENSGT00940000180965"/>
<evidence type="ECO:0000256" key="1">
    <source>
        <dbReference type="SAM" id="MobiDB-lite"/>
    </source>
</evidence>
<evidence type="ECO:0000313" key="3">
    <source>
        <dbReference type="Proteomes" id="UP000261420"/>
    </source>
</evidence>
<reference evidence="2" key="1">
    <citation type="submission" date="2025-08" db="UniProtKB">
        <authorList>
            <consortium name="Ensembl"/>
        </authorList>
    </citation>
    <scope>IDENTIFICATION</scope>
</reference>
<accession>A0A3B4VHV9</accession>
<protein>
    <submittedName>
        <fullName evidence="2">Uncharacterized protein</fullName>
    </submittedName>
</protein>
<dbReference type="AlphaFoldDB" id="A0A3B4VHV9"/>
<keyword evidence="3" id="KW-1185">Reference proteome</keyword>
<reference evidence="2" key="2">
    <citation type="submission" date="2025-09" db="UniProtKB">
        <authorList>
            <consortium name="Ensembl"/>
        </authorList>
    </citation>
    <scope>IDENTIFICATION</scope>
</reference>
<dbReference type="Ensembl" id="ENSSDUT00000031076.1">
    <property type="protein sequence ID" value="ENSSDUP00000030548.1"/>
    <property type="gene ID" value="ENSSDUG00000022000.1"/>
</dbReference>
<evidence type="ECO:0000313" key="2">
    <source>
        <dbReference type="Ensembl" id="ENSSDUP00000030548.1"/>
    </source>
</evidence>
<name>A0A3B4VHV9_SERDU</name>
<proteinExistence type="predicted"/>
<sequence length="127" mass="14357">MENYRERTLVASISSLVSEKCDLKGRRIKGDKLFSTTVNRRKTPHSRPCTHSAQHHKAQSLGGQEGHPLPSHNTSHYFTLQQYHPSPFHPRFNMPPLYHPIPSIRPLDHPSATLLAHAVVCLLGNKL</sequence>
<dbReference type="Proteomes" id="UP000261420">
    <property type="component" value="Unplaced"/>
</dbReference>